<keyword evidence="1" id="KW-0732">Signal</keyword>
<dbReference type="Gene3D" id="3.40.50.1980">
    <property type="entry name" value="Nitrogenase molybdenum iron protein domain"/>
    <property type="match status" value="2"/>
</dbReference>
<feature type="domain" description="Fe/B12 periplasmic-binding" evidence="2">
    <location>
        <begin position="20"/>
        <end position="272"/>
    </location>
</feature>
<name>A0A6M8UBF7_9GAMM</name>
<dbReference type="AlphaFoldDB" id="A0A6M8UBF7"/>
<dbReference type="PANTHER" id="PTHR30535:SF4">
    <property type="entry name" value="HEMIN-BINDING PERIPLASMIC PROTEIN HMUT"/>
    <property type="match status" value="1"/>
</dbReference>
<evidence type="ECO:0000313" key="3">
    <source>
        <dbReference type="EMBL" id="QKJ87019.1"/>
    </source>
</evidence>
<dbReference type="PANTHER" id="PTHR30535">
    <property type="entry name" value="VITAMIN B12-BINDING PROTEIN"/>
    <property type="match status" value="1"/>
</dbReference>
<evidence type="ECO:0000313" key="4">
    <source>
        <dbReference type="Proteomes" id="UP000505325"/>
    </source>
</evidence>
<reference evidence="3 4" key="1">
    <citation type="submission" date="2020-06" db="EMBL/GenBank/DDBJ databases">
        <title>Genome sequence of Paramixta manurensis strain PD-1.</title>
        <authorList>
            <person name="Lee C.W."/>
            <person name="Kim J."/>
        </authorList>
    </citation>
    <scope>NUCLEOTIDE SEQUENCE [LARGE SCALE GENOMIC DNA]</scope>
    <source>
        <strain evidence="3 4">PD-1</strain>
    </source>
</reference>
<dbReference type="Pfam" id="PF01497">
    <property type="entry name" value="Peripla_BP_2"/>
    <property type="match status" value="1"/>
</dbReference>
<dbReference type="InterPro" id="IPR002491">
    <property type="entry name" value="ABC_transptr_periplasmic_BD"/>
</dbReference>
<evidence type="ECO:0000259" key="2">
    <source>
        <dbReference type="PROSITE" id="PS50983"/>
    </source>
</evidence>
<accession>A0A6M8UBF7</accession>
<dbReference type="RefSeq" id="WP_173633993.1">
    <property type="nucleotide sequence ID" value="NZ_CP054212.1"/>
</dbReference>
<evidence type="ECO:0000256" key="1">
    <source>
        <dbReference type="SAM" id="SignalP"/>
    </source>
</evidence>
<proteinExistence type="predicted"/>
<dbReference type="SUPFAM" id="SSF53807">
    <property type="entry name" value="Helical backbone' metal receptor"/>
    <property type="match status" value="1"/>
</dbReference>
<feature type="chain" id="PRO_5026948483" evidence="1">
    <location>
        <begin position="18"/>
        <end position="272"/>
    </location>
</feature>
<protein>
    <submittedName>
        <fullName evidence="3">Hemin-binding periplasmic protein</fullName>
    </submittedName>
</protein>
<dbReference type="EMBL" id="CP054212">
    <property type="protein sequence ID" value="QKJ87019.1"/>
    <property type="molecule type" value="Genomic_DNA"/>
</dbReference>
<dbReference type="Proteomes" id="UP000505325">
    <property type="component" value="Chromosome"/>
</dbReference>
<organism evidence="3 4">
    <name type="scientific">Paramixta manurensis</name>
    <dbReference type="NCBI Taxonomy" id="2740817"/>
    <lineage>
        <taxon>Bacteria</taxon>
        <taxon>Pseudomonadati</taxon>
        <taxon>Pseudomonadota</taxon>
        <taxon>Gammaproteobacteria</taxon>
        <taxon>Enterobacterales</taxon>
        <taxon>Erwiniaceae</taxon>
        <taxon>Paramixta</taxon>
    </lineage>
</organism>
<sequence length="272" mass="28487">MKRWLAAMIALPLSALATERIVSIGGDVTQIIYALDAQQTLVARDSTSLQPALATHLPDVGYMRQLNAEGILAMKPSLVLTSAQAKPSLALQQVEQAGVRVITVTGATQSEAINEKIATIAHALHREEQGKTLRDAMTTQLAAIPRSPLPVKVLFIMAHSGMNALGAGNQTAADAAIKSVGLINAFGDSPRYQSLTQEGVIASAPQLVVVSADGLNTLGGEQNLWKLPGLAMTPAGIHQQLLVIDDMALLGFGIDTPSALAKLRKVAEAIAP</sequence>
<dbReference type="KEGG" id="pmak:PMPD1_2071"/>
<gene>
    <name evidence="3" type="ORF">PMPD1_2071</name>
</gene>
<dbReference type="PROSITE" id="PS50983">
    <property type="entry name" value="FE_B12_PBP"/>
    <property type="match status" value="1"/>
</dbReference>
<feature type="signal peptide" evidence="1">
    <location>
        <begin position="1"/>
        <end position="17"/>
    </location>
</feature>
<keyword evidence="4" id="KW-1185">Reference proteome</keyword>
<dbReference type="InterPro" id="IPR050902">
    <property type="entry name" value="ABC_Transporter_SBP"/>
</dbReference>